<evidence type="ECO:0000313" key="1">
    <source>
        <dbReference type="EMBL" id="EDR00579.1"/>
    </source>
</evidence>
<dbReference type="RefSeq" id="XP_001888806.1">
    <property type="nucleotide sequence ID" value="XM_001888771.1"/>
</dbReference>
<proteinExistence type="predicted"/>
<dbReference type="HOGENOM" id="CLU_2590175_0_0_1"/>
<dbReference type="EMBL" id="DS547148">
    <property type="protein sequence ID" value="EDR00579.1"/>
    <property type="molecule type" value="Genomic_DNA"/>
</dbReference>
<dbReference type="AlphaFoldDB" id="B0DXV7"/>
<evidence type="ECO:0000313" key="2">
    <source>
        <dbReference type="Proteomes" id="UP000001194"/>
    </source>
</evidence>
<dbReference type="InParanoid" id="B0DXV7"/>
<accession>B0DXV7</accession>
<dbReference type="KEGG" id="lbc:LACBIDRAFT_313243"/>
<sequence length="80" mass="8807">MEPRVDDTICKSGEPLKNSSARIDQTFQAIGAGLDRCTTSSKASNYVFLQTPTFFLVLFPTLRAMDPLQLQDVVIPSRGT</sequence>
<reference evidence="1 2" key="1">
    <citation type="journal article" date="2008" name="Nature">
        <title>The genome of Laccaria bicolor provides insights into mycorrhizal symbiosis.</title>
        <authorList>
            <person name="Martin F."/>
            <person name="Aerts A."/>
            <person name="Ahren D."/>
            <person name="Brun A."/>
            <person name="Danchin E.G.J."/>
            <person name="Duchaussoy F."/>
            <person name="Gibon J."/>
            <person name="Kohler A."/>
            <person name="Lindquist E."/>
            <person name="Pereda V."/>
            <person name="Salamov A."/>
            <person name="Shapiro H.J."/>
            <person name="Wuyts J."/>
            <person name="Blaudez D."/>
            <person name="Buee M."/>
            <person name="Brokstein P."/>
            <person name="Canbaeck B."/>
            <person name="Cohen D."/>
            <person name="Courty P.E."/>
            <person name="Coutinho P.M."/>
            <person name="Delaruelle C."/>
            <person name="Detter J.C."/>
            <person name="Deveau A."/>
            <person name="DiFazio S."/>
            <person name="Duplessis S."/>
            <person name="Fraissinet-Tachet L."/>
            <person name="Lucic E."/>
            <person name="Frey-Klett P."/>
            <person name="Fourrey C."/>
            <person name="Feussner I."/>
            <person name="Gay G."/>
            <person name="Grimwood J."/>
            <person name="Hoegger P.J."/>
            <person name="Jain P."/>
            <person name="Kilaru S."/>
            <person name="Labbe J."/>
            <person name="Lin Y.C."/>
            <person name="Legue V."/>
            <person name="Le Tacon F."/>
            <person name="Marmeisse R."/>
            <person name="Melayah D."/>
            <person name="Montanini B."/>
            <person name="Muratet M."/>
            <person name="Nehls U."/>
            <person name="Niculita-Hirzel H."/>
            <person name="Oudot-Le Secq M.P."/>
            <person name="Peter M."/>
            <person name="Quesneville H."/>
            <person name="Rajashekar B."/>
            <person name="Reich M."/>
            <person name="Rouhier N."/>
            <person name="Schmutz J."/>
            <person name="Yin T."/>
            <person name="Chalot M."/>
            <person name="Henrissat B."/>
            <person name="Kuees U."/>
            <person name="Lucas S."/>
            <person name="Van de Peer Y."/>
            <person name="Podila G.K."/>
            <person name="Polle A."/>
            <person name="Pukkila P.J."/>
            <person name="Richardson P.M."/>
            <person name="Rouze P."/>
            <person name="Sanders I.R."/>
            <person name="Stajich J.E."/>
            <person name="Tunlid A."/>
            <person name="Tuskan G."/>
            <person name="Grigoriev I.V."/>
        </authorList>
    </citation>
    <scope>NUCLEOTIDE SEQUENCE [LARGE SCALE GENOMIC DNA]</scope>
    <source>
        <strain evidence="2">S238N-H82 / ATCC MYA-4686</strain>
    </source>
</reference>
<dbReference type="GeneID" id="6084401"/>
<organism evidence="2">
    <name type="scientific">Laccaria bicolor (strain S238N-H82 / ATCC MYA-4686)</name>
    <name type="common">Bicoloured deceiver</name>
    <name type="synonym">Laccaria laccata var. bicolor</name>
    <dbReference type="NCBI Taxonomy" id="486041"/>
    <lineage>
        <taxon>Eukaryota</taxon>
        <taxon>Fungi</taxon>
        <taxon>Dikarya</taxon>
        <taxon>Basidiomycota</taxon>
        <taxon>Agaricomycotina</taxon>
        <taxon>Agaricomycetes</taxon>
        <taxon>Agaricomycetidae</taxon>
        <taxon>Agaricales</taxon>
        <taxon>Agaricineae</taxon>
        <taxon>Hydnangiaceae</taxon>
        <taxon>Laccaria</taxon>
    </lineage>
</organism>
<gene>
    <name evidence="1" type="ORF">LACBIDRAFT_313243</name>
</gene>
<protein>
    <submittedName>
        <fullName evidence="1">Predicted protein</fullName>
    </submittedName>
</protein>
<dbReference type="Proteomes" id="UP000001194">
    <property type="component" value="Unassembled WGS sequence"/>
</dbReference>
<keyword evidence="2" id="KW-1185">Reference proteome</keyword>
<name>B0DXV7_LACBS</name>